<dbReference type="SUPFAM" id="SSF141318">
    <property type="entry name" value="TM0957-like"/>
    <property type="match status" value="1"/>
</dbReference>
<sequence length="218" mass="23108">MSRTKLTALCLLALMPLAACKIVKNPDPVQPSAEGQGQAAQTAGSDEARMAARAAELWNPKILPYIAEKATDIATLRAALKDGPDAAASYGFRPAAEGSPWNFIAKGEGKVVAEDRKSRAAKLEMDTDGDGAGDVTVQLGPVMKGTTLRDSLNFLVFTDYRDQIEFAKLARALNDHAHAALSLPEGDLTGRNVAFSGAFTIRTKGEAILLTPVTLEVK</sequence>
<evidence type="ECO:0000256" key="1">
    <source>
        <dbReference type="SAM" id="SignalP"/>
    </source>
</evidence>
<evidence type="ECO:0000313" key="2">
    <source>
        <dbReference type="EMBL" id="MDT1062040.1"/>
    </source>
</evidence>
<organism evidence="2 3">
    <name type="scientific">Paracoccus broussonetiae</name>
    <dbReference type="NCBI Taxonomy" id="3075834"/>
    <lineage>
        <taxon>Bacteria</taxon>
        <taxon>Pseudomonadati</taxon>
        <taxon>Pseudomonadota</taxon>
        <taxon>Alphaproteobacteria</taxon>
        <taxon>Rhodobacterales</taxon>
        <taxon>Paracoccaceae</taxon>
        <taxon>Paracoccus</taxon>
    </lineage>
</organism>
<accession>A0ABU3ECT7</accession>
<gene>
    <name evidence="2" type="ORF">RM190_09245</name>
</gene>
<keyword evidence="3" id="KW-1185">Reference proteome</keyword>
<protein>
    <submittedName>
        <fullName evidence="2">DUF2291 domain-containing protein</fullName>
    </submittedName>
</protein>
<name>A0ABU3ECT7_9RHOB</name>
<comment type="caution">
    <text evidence="2">The sequence shown here is derived from an EMBL/GenBank/DDBJ whole genome shotgun (WGS) entry which is preliminary data.</text>
</comment>
<feature type="signal peptide" evidence="1">
    <location>
        <begin position="1"/>
        <end position="21"/>
    </location>
</feature>
<proteinExistence type="predicted"/>
<dbReference type="Pfam" id="PF10054">
    <property type="entry name" value="DUF2291"/>
    <property type="match status" value="1"/>
</dbReference>
<dbReference type="InterPro" id="IPR014582">
    <property type="entry name" value="UCP033535_lipo"/>
</dbReference>
<feature type="chain" id="PRO_5046471778" evidence="1">
    <location>
        <begin position="22"/>
        <end position="218"/>
    </location>
</feature>
<dbReference type="RefSeq" id="WP_311759138.1">
    <property type="nucleotide sequence ID" value="NZ_JAVRQI010000006.1"/>
</dbReference>
<keyword evidence="1" id="KW-0732">Signal</keyword>
<evidence type="ECO:0000313" key="3">
    <source>
        <dbReference type="Proteomes" id="UP001251085"/>
    </source>
</evidence>
<dbReference type="Proteomes" id="UP001251085">
    <property type="component" value="Unassembled WGS sequence"/>
</dbReference>
<dbReference type="PIRSF" id="PIRSF033535">
    <property type="entry name" value="UCP033535_plp"/>
    <property type="match status" value="1"/>
</dbReference>
<dbReference type="EMBL" id="JAVRQI010000006">
    <property type="protein sequence ID" value="MDT1062040.1"/>
    <property type="molecule type" value="Genomic_DNA"/>
</dbReference>
<reference evidence="3" key="1">
    <citation type="submission" date="2023-07" db="EMBL/GenBank/DDBJ databases">
        <title>Characterization of two Paracoccaceae strains isolated from Phycosphere and proposal of Xinfangfangia lacusdiani sp. nov.</title>
        <authorList>
            <person name="Deng Y."/>
            <person name="Zhang Y.Q."/>
        </authorList>
    </citation>
    <scope>NUCLEOTIDE SEQUENCE [LARGE SCALE GENOMIC DNA]</scope>
    <source>
        <strain evidence="3">CPCC 101403</strain>
    </source>
</reference>
<dbReference type="InterPro" id="IPR036215">
    <property type="entry name" value="TM0957-like_sf"/>
</dbReference>